<keyword evidence="2" id="KW-1003">Cell membrane</keyword>
<evidence type="ECO:0000256" key="8">
    <source>
        <dbReference type="ARBA" id="ARBA00022960"/>
    </source>
</evidence>
<dbReference type="SUPFAM" id="SSF53955">
    <property type="entry name" value="Lysozyme-like"/>
    <property type="match status" value="1"/>
</dbReference>
<keyword evidence="4" id="KW-0645">Protease</keyword>
<evidence type="ECO:0000256" key="7">
    <source>
        <dbReference type="ARBA" id="ARBA00022801"/>
    </source>
</evidence>
<evidence type="ECO:0000256" key="4">
    <source>
        <dbReference type="ARBA" id="ARBA00022670"/>
    </source>
</evidence>
<comment type="catalytic activity">
    <reaction evidence="14">
        <text>[GlcNAc-(1-&gt;4)-Mur2Ac(oyl-L-Ala-gamma-D-Glu-L-Lys-D-Ala-D-Ala)](n)-di-trans,octa-cis-undecaprenyl diphosphate + beta-D-GlcNAc-(1-&gt;4)-Mur2Ac(oyl-L-Ala-gamma-D-Glu-L-Lys-D-Ala-D-Ala)-di-trans,octa-cis-undecaprenyl diphosphate = [GlcNAc-(1-&gt;4)-Mur2Ac(oyl-L-Ala-gamma-D-Glu-L-Lys-D-Ala-D-Ala)](n+1)-di-trans,octa-cis-undecaprenyl diphosphate + di-trans,octa-cis-undecaprenyl diphosphate + H(+)</text>
        <dbReference type="Rhea" id="RHEA:23708"/>
        <dbReference type="Rhea" id="RHEA-COMP:9602"/>
        <dbReference type="Rhea" id="RHEA-COMP:9603"/>
        <dbReference type="ChEBI" id="CHEBI:15378"/>
        <dbReference type="ChEBI" id="CHEBI:58405"/>
        <dbReference type="ChEBI" id="CHEBI:60033"/>
        <dbReference type="ChEBI" id="CHEBI:78435"/>
        <dbReference type="EC" id="2.4.99.28"/>
    </reaction>
</comment>
<dbReference type="InterPro" id="IPR001264">
    <property type="entry name" value="Glyco_trans_51"/>
</dbReference>
<dbReference type="InterPro" id="IPR036950">
    <property type="entry name" value="PBP_transglycosylase"/>
</dbReference>
<keyword evidence="10 15" id="KW-0472">Membrane</keyword>
<evidence type="ECO:0000256" key="1">
    <source>
        <dbReference type="ARBA" id="ARBA00004236"/>
    </source>
</evidence>
<keyword evidence="9" id="KW-0573">Peptidoglycan synthesis</keyword>
<dbReference type="Pfam" id="PF00912">
    <property type="entry name" value="Transgly"/>
    <property type="match status" value="1"/>
</dbReference>
<evidence type="ECO:0000256" key="6">
    <source>
        <dbReference type="ARBA" id="ARBA00022679"/>
    </source>
</evidence>
<evidence type="ECO:0000256" key="5">
    <source>
        <dbReference type="ARBA" id="ARBA00022676"/>
    </source>
</evidence>
<evidence type="ECO:0000313" key="19">
    <source>
        <dbReference type="Proteomes" id="UP000634435"/>
    </source>
</evidence>
<evidence type="ECO:0000256" key="10">
    <source>
        <dbReference type="ARBA" id="ARBA00023136"/>
    </source>
</evidence>
<evidence type="ECO:0000256" key="3">
    <source>
        <dbReference type="ARBA" id="ARBA00022645"/>
    </source>
</evidence>
<name>A0ABQ2DCC8_9BACI</name>
<keyword evidence="7" id="KW-0378">Hydrolase</keyword>
<dbReference type="Gene3D" id="1.10.3810.10">
    <property type="entry name" value="Biosynthetic peptidoglycan transglycosylase-like"/>
    <property type="match status" value="1"/>
</dbReference>
<dbReference type="InterPro" id="IPR050396">
    <property type="entry name" value="Glycosyltr_51/Transpeptidase"/>
</dbReference>
<keyword evidence="15" id="KW-0812">Transmembrane</keyword>
<evidence type="ECO:0000256" key="15">
    <source>
        <dbReference type="SAM" id="Phobius"/>
    </source>
</evidence>
<feature type="transmembrane region" description="Helical" evidence="15">
    <location>
        <begin position="12"/>
        <end position="38"/>
    </location>
</feature>
<dbReference type="Proteomes" id="UP000634435">
    <property type="component" value="Unassembled WGS sequence"/>
</dbReference>
<keyword evidence="5" id="KW-0328">Glycosyltransferase</keyword>
<evidence type="ECO:0000256" key="12">
    <source>
        <dbReference type="ARBA" id="ARBA00023316"/>
    </source>
</evidence>
<feature type="domain" description="Penicillin-binding protein transpeptidase" evidence="16">
    <location>
        <begin position="324"/>
        <end position="566"/>
    </location>
</feature>
<organism evidence="18 19">
    <name type="scientific">Virgibacillus kapii</name>
    <dbReference type="NCBI Taxonomy" id="1638645"/>
    <lineage>
        <taxon>Bacteria</taxon>
        <taxon>Bacillati</taxon>
        <taxon>Bacillota</taxon>
        <taxon>Bacilli</taxon>
        <taxon>Bacillales</taxon>
        <taxon>Bacillaceae</taxon>
        <taxon>Virgibacillus</taxon>
    </lineage>
</organism>
<feature type="domain" description="Glycosyl transferase family 51" evidence="17">
    <location>
        <begin position="57"/>
        <end position="231"/>
    </location>
</feature>
<dbReference type="PANTHER" id="PTHR32282:SF11">
    <property type="entry name" value="PENICILLIN-BINDING PROTEIN 1B"/>
    <property type="match status" value="1"/>
</dbReference>
<sequence>MSKFRNVRKHKFILTVIGATTLFFATFIVGIYLISFLLGPPELANEQNTILYSNSGEIIGEESGLENRQWVDLNDMSNDLIQATLAIEDRNFYEHHGFDFKRIFAAILKDIQTLSLKEGASTLSQQYARNLYLTHEKTWLRKIKEAFYTVRLEMFYSKDEILEGYLNTIYYGHGAYGIEYASNLFFNQTSSQISLAQAAMLAGIPKGPTYYSPLNDKKRAEQRQQQILKAMRAQNRISEEAYHNAIQEKLVYQKPKKEDKKAIGPYFQDYAIKEAANLLDVDVEAIRSGGYEIHTTLNKDSQVQLEQQISDKISDASEVQAGGLAMNPKTGGIIAMVGGRNYGESTFNRTVQAKRMPGSSFKPFVYYTALENGYTPNTMLMSKPTSFELANGEVYQPSNFNGYYANKKISLAQALALSDNIYAVKTNMYVGPKNVVETVKEMGFTSKLQAVPSLALGTAAVSMQEMVTGYSILANGGHDIQPHAVTEINDHTGKAVYKNTQEQGKQILDSKSTFILTHLMTGMFDHELDGYMQVTGSSIADELDRLYAGKSGTTNSDSWMMGYSPSITAGIWIGYDDNRKMEVVEEASYAKEIWAGFMNNAHKDLPQETFAIPSDVVGVPIDPTTGKRATPYCESSRVMYFEKGTEPDEHCMVHFHQNEEKQQPKTEQEDKSMMEKIFDLFN</sequence>
<evidence type="ECO:0000313" key="18">
    <source>
        <dbReference type="EMBL" id="GGJ52950.1"/>
    </source>
</evidence>
<keyword evidence="19" id="KW-1185">Reference proteome</keyword>
<keyword evidence="11" id="KW-0511">Multifunctional enzyme</keyword>
<keyword evidence="8" id="KW-0133">Cell shape</keyword>
<accession>A0ABQ2DCC8</accession>
<protein>
    <submittedName>
        <fullName evidence="18">Penicillin-binding protein 2D</fullName>
    </submittedName>
</protein>
<evidence type="ECO:0000256" key="13">
    <source>
        <dbReference type="ARBA" id="ARBA00034000"/>
    </source>
</evidence>
<comment type="catalytic activity">
    <reaction evidence="13">
        <text>Preferential cleavage: (Ac)2-L-Lys-D-Ala-|-D-Ala. Also transpeptidation of peptidyl-alanyl moieties that are N-acyl substituents of D-alanine.</text>
        <dbReference type="EC" id="3.4.16.4"/>
    </reaction>
</comment>
<dbReference type="SUPFAM" id="SSF56601">
    <property type="entry name" value="beta-lactamase/transpeptidase-like"/>
    <property type="match status" value="1"/>
</dbReference>
<evidence type="ECO:0000256" key="14">
    <source>
        <dbReference type="ARBA" id="ARBA00049902"/>
    </source>
</evidence>
<dbReference type="RefSeq" id="WP_021289861.1">
    <property type="nucleotide sequence ID" value="NZ_BMPN01000002.1"/>
</dbReference>
<dbReference type="InterPro" id="IPR012338">
    <property type="entry name" value="Beta-lactam/transpept-like"/>
</dbReference>
<dbReference type="InterPro" id="IPR023346">
    <property type="entry name" value="Lysozyme-like_dom_sf"/>
</dbReference>
<keyword evidence="3" id="KW-0121">Carboxypeptidase</keyword>
<evidence type="ECO:0000259" key="16">
    <source>
        <dbReference type="Pfam" id="PF00905"/>
    </source>
</evidence>
<dbReference type="EMBL" id="BMPN01000002">
    <property type="protein sequence ID" value="GGJ52950.1"/>
    <property type="molecule type" value="Genomic_DNA"/>
</dbReference>
<evidence type="ECO:0000256" key="11">
    <source>
        <dbReference type="ARBA" id="ARBA00023268"/>
    </source>
</evidence>
<dbReference type="Gene3D" id="3.40.710.10">
    <property type="entry name" value="DD-peptidase/beta-lactamase superfamily"/>
    <property type="match status" value="1"/>
</dbReference>
<reference evidence="19" key="1">
    <citation type="journal article" date="2019" name="Int. J. Syst. Evol. Microbiol.">
        <title>The Global Catalogue of Microorganisms (GCM) 10K type strain sequencing project: providing services to taxonomists for standard genome sequencing and annotation.</title>
        <authorList>
            <consortium name="The Broad Institute Genomics Platform"/>
            <consortium name="The Broad Institute Genome Sequencing Center for Infectious Disease"/>
            <person name="Wu L."/>
            <person name="Ma J."/>
        </authorList>
    </citation>
    <scope>NUCLEOTIDE SEQUENCE [LARGE SCALE GENOMIC DNA]</scope>
    <source>
        <strain evidence="19">JCM 30071</strain>
    </source>
</reference>
<dbReference type="NCBIfam" id="TIGR02074">
    <property type="entry name" value="PBP_1a_fam"/>
    <property type="match status" value="1"/>
</dbReference>
<dbReference type="InterPro" id="IPR001460">
    <property type="entry name" value="PCN-bd_Tpept"/>
</dbReference>
<keyword evidence="15" id="KW-1133">Transmembrane helix</keyword>
<keyword evidence="12" id="KW-0961">Cell wall biogenesis/degradation</keyword>
<proteinExistence type="predicted"/>
<comment type="caution">
    <text evidence="18">The sequence shown here is derived from an EMBL/GenBank/DDBJ whole genome shotgun (WGS) entry which is preliminary data.</text>
</comment>
<evidence type="ECO:0000256" key="2">
    <source>
        <dbReference type="ARBA" id="ARBA00022475"/>
    </source>
</evidence>
<evidence type="ECO:0000259" key="17">
    <source>
        <dbReference type="Pfam" id="PF00912"/>
    </source>
</evidence>
<dbReference type="Pfam" id="PF00905">
    <property type="entry name" value="Transpeptidase"/>
    <property type="match status" value="1"/>
</dbReference>
<evidence type="ECO:0000256" key="9">
    <source>
        <dbReference type="ARBA" id="ARBA00022984"/>
    </source>
</evidence>
<gene>
    <name evidence="18" type="primary">pbpG</name>
    <name evidence="18" type="ORF">GCM10007111_13940</name>
</gene>
<keyword evidence="6" id="KW-0808">Transferase</keyword>
<comment type="subcellular location">
    <subcellularLocation>
        <location evidence="1">Cell membrane</location>
    </subcellularLocation>
</comment>
<dbReference type="PANTHER" id="PTHR32282">
    <property type="entry name" value="BINDING PROTEIN TRANSPEPTIDASE, PUTATIVE-RELATED"/>
    <property type="match status" value="1"/>
</dbReference>